<dbReference type="PANTHER" id="PTHR42988:SF2">
    <property type="entry name" value="CYCLIC NUCLEOTIDE PHOSPHODIESTERASE CBUA0032-RELATED"/>
    <property type="match status" value="1"/>
</dbReference>
<dbReference type="Proteomes" id="UP000054858">
    <property type="component" value="Unassembled WGS sequence"/>
</dbReference>
<dbReference type="GO" id="GO:0046872">
    <property type="term" value="F:metal ion binding"/>
    <property type="evidence" value="ECO:0007669"/>
    <property type="project" value="UniProtKB-KW"/>
</dbReference>
<feature type="domain" description="Calcineurin-like phosphoesterase" evidence="5">
    <location>
        <begin position="1"/>
        <end position="186"/>
    </location>
</feature>
<accession>A0A0W0XIT6</accession>
<dbReference type="InterPro" id="IPR029052">
    <property type="entry name" value="Metallo-depent_PP-like"/>
</dbReference>
<sequence>MKIVHISDLHFGMHHEAIINAFLADVSDINPSLTIISGDLTQRAKSAQYKDVQAFIKKLPGSVFTVPGNHDIPLWNIFSRLFHPFALYRTYVHAKLATTFENEEVRLLGVNSVMPYRIKSGQLAPDILTEIDNYFTHPFNGLNILFFHHNFDYMEGMHKPLKNYYQFLTYLKNSNIHMVCTGHLHYANASILKKNNHQPCLVLHAGSLCCQRSKDGINSYYVIEIEHGLGKISWRVFNQATFITSTIHEINFSKRHADLQHSVPLK</sequence>
<protein>
    <submittedName>
        <fullName evidence="6">3',5'-cyclic-nucleotide phosphodiesterase</fullName>
    </submittedName>
</protein>
<evidence type="ECO:0000256" key="1">
    <source>
        <dbReference type="ARBA" id="ARBA00022723"/>
    </source>
</evidence>
<dbReference type="RefSeq" id="WP_058388773.1">
    <property type="nucleotide sequence ID" value="NZ_LCUA01000010.1"/>
</dbReference>
<comment type="caution">
    <text evidence="6">The sequence shown here is derived from an EMBL/GenBank/DDBJ whole genome shotgun (WGS) entry which is preliminary data.</text>
</comment>
<evidence type="ECO:0000256" key="2">
    <source>
        <dbReference type="ARBA" id="ARBA00022801"/>
    </source>
</evidence>
<reference evidence="6 7" key="1">
    <citation type="submission" date="2015-11" db="EMBL/GenBank/DDBJ databases">
        <title>Genomic analysis of 38 Legionella species identifies large and diverse effector repertoires.</title>
        <authorList>
            <person name="Burstein D."/>
            <person name="Amaro F."/>
            <person name="Zusman T."/>
            <person name="Lifshitz Z."/>
            <person name="Cohen O."/>
            <person name="Gilbert J.A."/>
            <person name="Pupko T."/>
            <person name="Shuman H.A."/>
            <person name="Segal G."/>
        </authorList>
    </citation>
    <scope>NUCLEOTIDE SEQUENCE [LARGE SCALE GENOMIC DNA]</scope>
    <source>
        <strain evidence="6 7">Oak Ridge-10</strain>
    </source>
</reference>
<organism evidence="6 7">
    <name type="scientific">Legionella oakridgensis</name>
    <dbReference type="NCBI Taxonomy" id="29423"/>
    <lineage>
        <taxon>Bacteria</taxon>
        <taxon>Pseudomonadati</taxon>
        <taxon>Pseudomonadota</taxon>
        <taxon>Gammaproteobacteria</taxon>
        <taxon>Legionellales</taxon>
        <taxon>Legionellaceae</taxon>
        <taxon>Legionella</taxon>
    </lineage>
</organism>
<gene>
    <name evidence="6" type="ORF">Loak_0066</name>
</gene>
<dbReference type="AlphaFoldDB" id="A0A0W0XIT6"/>
<dbReference type="InterPro" id="IPR050884">
    <property type="entry name" value="CNP_phosphodiesterase-III"/>
</dbReference>
<evidence type="ECO:0000259" key="5">
    <source>
        <dbReference type="Pfam" id="PF00149"/>
    </source>
</evidence>
<evidence type="ECO:0000256" key="4">
    <source>
        <dbReference type="ARBA" id="ARBA00025742"/>
    </source>
</evidence>
<evidence type="ECO:0000313" key="6">
    <source>
        <dbReference type="EMBL" id="KTD44555.1"/>
    </source>
</evidence>
<dbReference type="SUPFAM" id="SSF56300">
    <property type="entry name" value="Metallo-dependent phosphatases"/>
    <property type="match status" value="1"/>
</dbReference>
<evidence type="ECO:0000313" key="7">
    <source>
        <dbReference type="Proteomes" id="UP000054858"/>
    </source>
</evidence>
<evidence type="ECO:0000256" key="3">
    <source>
        <dbReference type="ARBA" id="ARBA00023004"/>
    </source>
</evidence>
<dbReference type="Pfam" id="PF00149">
    <property type="entry name" value="Metallophos"/>
    <property type="match status" value="1"/>
</dbReference>
<proteinExistence type="inferred from homology"/>
<dbReference type="Gene3D" id="3.60.21.10">
    <property type="match status" value="1"/>
</dbReference>
<keyword evidence="3" id="KW-0408">Iron</keyword>
<keyword evidence="2" id="KW-0378">Hydrolase</keyword>
<dbReference type="InterPro" id="IPR004843">
    <property type="entry name" value="Calcineurin-like_PHP"/>
</dbReference>
<dbReference type="PANTHER" id="PTHR42988">
    <property type="entry name" value="PHOSPHOHYDROLASE"/>
    <property type="match status" value="1"/>
</dbReference>
<dbReference type="PATRIC" id="fig|29423.5.peg.71"/>
<comment type="similarity">
    <text evidence="4">Belongs to the cyclic nucleotide phosphodiesterase class-III family.</text>
</comment>
<name>A0A0W0XIT6_9GAMM</name>
<keyword evidence="1" id="KW-0479">Metal-binding</keyword>
<dbReference type="EMBL" id="LNYP01000002">
    <property type="protein sequence ID" value="KTD44555.1"/>
    <property type="molecule type" value="Genomic_DNA"/>
</dbReference>
<dbReference type="GO" id="GO:0016787">
    <property type="term" value="F:hydrolase activity"/>
    <property type="evidence" value="ECO:0007669"/>
    <property type="project" value="UniProtKB-KW"/>
</dbReference>